<protein>
    <recommendedName>
        <fullName evidence="5">Late embryogenesis abundant protein LEA-2 subgroup domain-containing protein</fullName>
    </recommendedName>
</protein>
<dbReference type="OrthoDB" id="903824at2759"/>
<keyword evidence="4" id="KW-1185">Reference proteome</keyword>
<dbReference type="EMBL" id="KZ502081">
    <property type="protein sequence ID" value="PKU83817.1"/>
    <property type="molecule type" value="Genomic_DNA"/>
</dbReference>
<keyword evidence="2" id="KW-0812">Transmembrane</keyword>
<dbReference type="AlphaFoldDB" id="A0A2I0X7C6"/>
<keyword evidence="2" id="KW-0472">Membrane</keyword>
<sequence>MMRTISDSDVSTLNDSLPYRFANILPAYYVQSPSGDSYDGNKSSSRTTPVYNSPSDSPARFSSASLISESFNLSTTGPQERRRLNEKGWFDYSTIDEELNYGDVERHSIVFKMFFGLVAFILICTVAGFIIWGVSRQYAPEVAVESLVVNYFHAGIGQDRTGVPTKMLGLNCTVKINVFNPAPYFGVHVTSTHVSLFYSKIRVAVNQVEEYYLPRKNHQVKSIILMGDQVPLYGASLGLDLSRTSIKAPMTLNLDMASQGYLVGFLVRVKSHRHIICNLAIDSNSNRPVKFSEDKCSWY</sequence>
<feature type="transmembrane region" description="Helical" evidence="2">
    <location>
        <begin position="114"/>
        <end position="134"/>
    </location>
</feature>
<evidence type="ECO:0008006" key="5">
    <source>
        <dbReference type="Google" id="ProtNLM"/>
    </source>
</evidence>
<gene>
    <name evidence="3" type="ORF">MA16_Dca025664</name>
</gene>
<evidence type="ECO:0000256" key="1">
    <source>
        <dbReference type="SAM" id="MobiDB-lite"/>
    </source>
</evidence>
<reference evidence="3 4" key="2">
    <citation type="journal article" date="2017" name="Nature">
        <title>The Apostasia genome and the evolution of orchids.</title>
        <authorList>
            <person name="Zhang G.Q."/>
            <person name="Liu K.W."/>
            <person name="Li Z."/>
            <person name="Lohaus R."/>
            <person name="Hsiao Y.Y."/>
            <person name="Niu S.C."/>
            <person name="Wang J.Y."/>
            <person name="Lin Y.C."/>
            <person name="Xu Q."/>
            <person name="Chen L.J."/>
            <person name="Yoshida K."/>
            <person name="Fujiwara S."/>
            <person name="Wang Z.W."/>
            <person name="Zhang Y.Q."/>
            <person name="Mitsuda N."/>
            <person name="Wang M."/>
            <person name="Liu G.H."/>
            <person name="Pecoraro L."/>
            <person name="Huang H.X."/>
            <person name="Xiao X.J."/>
            <person name="Lin M."/>
            <person name="Wu X.Y."/>
            <person name="Wu W.L."/>
            <person name="Chen Y.Y."/>
            <person name="Chang S.B."/>
            <person name="Sakamoto S."/>
            <person name="Ohme-Takagi M."/>
            <person name="Yagi M."/>
            <person name="Zeng S.J."/>
            <person name="Shen C.Y."/>
            <person name="Yeh C.M."/>
            <person name="Luo Y.B."/>
            <person name="Tsai W.C."/>
            <person name="Van de Peer Y."/>
            <person name="Liu Z.J."/>
        </authorList>
    </citation>
    <scope>NUCLEOTIDE SEQUENCE [LARGE SCALE GENOMIC DNA]</scope>
    <source>
        <tissue evidence="3">The whole plant</tissue>
    </source>
</reference>
<evidence type="ECO:0000256" key="2">
    <source>
        <dbReference type="SAM" id="Phobius"/>
    </source>
</evidence>
<evidence type="ECO:0000313" key="4">
    <source>
        <dbReference type="Proteomes" id="UP000233837"/>
    </source>
</evidence>
<dbReference type="InterPro" id="IPR055301">
    <property type="entry name" value="Lea14-like_2"/>
</dbReference>
<dbReference type="STRING" id="906689.A0A2I0X7C6"/>
<reference evidence="3 4" key="1">
    <citation type="journal article" date="2016" name="Sci. Rep.">
        <title>The Dendrobium catenatum Lindl. genome sequence provides insights into polysaccharide synthase, floral development and adaptive evolution.</title>
        <authorList>
            <person name="Zhang G.Q."/>
            <person name="Xu Q."/>
            <person name="Bian C."/>
            <person name="Tsai W.C."/>
            <person name="Yeh C.M."/>
            <person name="Liu K.W."/>
            <person name="Yoshida K."/>
            <person name="Zhang L.S."/>
            <person name="Chang S.B."/>
            <person name="Chen F."/>
            <person name="Shi Y."/>
            <person name="Su Y.Y."/>
            <person name="Zhang Y.Q."/>
            <person name="Chen L.J."/>
            <person name="Yin Y."/>
            <person name="Lin M."/>
            <person name="Huang H."/>
            <person name="Deng H."/>
            <person name="Wang Z.W."/>
            <person name="Zhu S.L."/>
            <person name="Zhao X."/>
            <person name="Deng C."/>
            <person name="Niu S.C."/>
            <person name="Huang J."/>
            <person name="Wang M."/>
            <person name="Liu G.H."/>
            <person name="Yang H.J."/>
            <person name="Xiao X.J."/>
            <person name="Hsiao Y.Y."/>
            <person name="Wu W.L."/>
            <person name="Chen Y.Y."/>
            <person name="Mitsuda N."/>
            <person name="Ohme-Takagi M."/>
            <person name="Luo Y.B."/>
            <person name="Van de Peer Y."/>
            <person name="Liu Z.J."/>
        </authorList>
    </citation>
    <scope>NUCLEOTIDE SEQUENCE [LARGE SCALE GENOMIC DNA]</scope>
    <source>
        <tissue evidence="3">The whole plant</tissue>
    </source>
</reference>
<name>A0A2I0X7C6_9ASPA</name>
<evidence type="ECO:0000313" key="3">
    <source>
        <dbReference type="EMBL" id="PKU83817.1"/>
    </source>
</evidence>
<dbReference type="PANTHER" id="PTHR31852">
    <property type="entry name" value="LATE EMBRYOGENESIS ABUNDANT (LEA) HYDROXYPROLINE-RICH GLYCOPROTEIN FAMILY"/>
    <property type="match status" value="1"/>
</dbReference>
<accession>A0A2I0X7C6</accession>
<dbReference type="Proteomes" id="UP000233837">
    <property type="component" value="Unassembled WGS sequence"/>
</dbReference>
<organism evidence="3 4">
    <name type="scientific">Dendrobium catenatum</name>
    <dbReference type="NCBI Taxonomy" id="906689"/>
    <lineage>
        <taxon>Eukaryota</taxon>
        <taxon>Viridiplantae</taxon>
        <taxon>Streptophyta</taxon>
        <taxon>Embryophyta</taxon>
        <taxon>Tracheophyta</taxon>
        <taxon>Spermatophyta</taxon>
        <taxon>Magnoliopsida</taxon>
        <taxon>Liliopsida</taxon>
        <taxon>Asparagales</taxon>
        <taxon>Orchidaceae</taxon>
        <taxon>Epidendroideae</taxon>
        <taxon>Malaxideae</taxon>
        <taxon>Dendrobiinae</taxon>
        <taxon>Dendrobium</taxon>
    </lineage>
</organism>
<feature type="region of interest" description="Disordered" evidence="1">
    <location>
        <begin position="34"/>
        <end position="57"/>
    </location>
</feature>
<keyword evidence="2" id="KW-1133">Transmembrane helix</keyword>
<proteinExistence type="predicted"/>